<proteinExistence type="inferred from homology"/>
<dbReference type="SUPFAM" id="SSF52029">
    <property type="entry name" value="GroEL apical domain-like"/>
    <property type="match status" value="1"/>
</dbReference>
<dbReference type="Gene3D" id="1.10.560.10">
    <property type="entry name" value="GroEL-like equatorial domain"/>
    <property type="match status" value="1"/>
</dbReference>
<evidence type="ECO:0000256" key="9">
    <source>
        <dbReference type="RuleBase" id="RU004187"/>
    </source>
</evidence>
<dbReference type="InterPro" id="IPR002194">
    <property type="entry name" value="Chaperonin_TCP-1_CS"/>
</dbReference>
<dbReference type="PANTHER" id="PTHR11353">
    <property type="entry name" value="CHAPERONIN"/>
    <property type="match status" value="1"/>
</dbReference>
<dbReference type="NCBIfam" id="NF041082">
    <property type="entry name" value="thermosome_alpha"/>
    <property type="match status" value="1"/>
</dbReference>
<evidence type="ECO:0000256" key="6">
    <source>
        <dbReference type="ARBA" id="ARBA00022840"/>
    </source>
</evidence>
<evidence type="ECO:0000313" key="10">
    <source>
        <dbReference type="EMBL" id="CEM29949.1"/>
    </source>
</evidence>
<name>A0A0G4GJG7_9ALVE</name>
<dbReference type="EMBL" id="CDMZ01001269">
    <property type="protein sequence ID" value="CEM29949.1"/>
    <property type="molecule type" value="Genomic_DNA"/>
</dbReference>
<dbReference type="InterPro" id="IPR027409">
    <property type="entry name" value="GroEL-like_apical_dom_sf"/>
</dbReference>
<dbReference type="InterPro" id="IPR002423">
    <property type="entry name" value="Cpn60/GroEL/TCP-1"/>
</dbReference>
<evidence type="ECO:0000256" key="4">
    <source>
        <dbReference type="ARBA" id="ARBA00022490"/>
    </source>
</evidence>
<comment type="similarity">
    <text evidence="2 9">Belongs to the TCP-1 chaperonin family.</text>
</comment>
<evidence type="ECO:0000256" key="1">
    <source>
        <dbReference type="ARBA" id="ARBA00004496"/>
    </source>
</evidence>
<organism evidence="10">
    <name type="scientific">Chromera velia CCMP2878</name>
    <dbReference type="NCBI Taxonomy" id="1169474"/>
    <lineage>
        <taxon>Eukaryota</taxon>
        <taxon>Sar</taxon>
        <taxon>Alveolata</taxon>
        <taxon>Colpodellida</taxon>
        <taxon>Chromeraceae</taxon>
        <taxon>Chromera</taxon>
    </lineage>
</organism>
<keyword evidence="5 9" id="KW-0547">Nucleotide-binding</keyword>
<dbReference type="PhylomeDB" id="A0A0G4GJG7"/>
<dbReference type="PRINTS" id="PR00304">
    <property type="entry name" value="TCOMPLEXTCP1"/>
</dbReference>
<evidence type="ECO:0000256" key="8">
    <source>
        <dbReference type="ARBA" id="ARBA00030049"/>
    </source>
</evidence>
<dbReference type="Pfam" id="PF00118">
    <property type="entry name" value="Cpn60_TCP1"/>
    <property type="match status" value="1"/>
</dbReference>
<gene>
    <name evidence="10" type="ORF">Cvel_22150</name>
</gene>
<dbReference type="PROSITE" id="PS00995">
    <property type="entry name" value="TCP1_3"/>
    <property type="match status" value="1"/>
</dbReference>
<dbReference type="Gene3D" id="3.50.7.10">
    <property type="entry name" value="GroEL"/>
    <property type="match status" value="1"/>
</dbReference>
<dbReference type="InterPro" id="IPR027410">
    <property type="entry name" value="TCP-1-like_intermed_sf"/>
</dbReference>
<dbReference type="PROSITE" id="PS00750">
    <property type="entry name" value="TCP1_1"/>
    <property type="match status" value="1"/>
</dbReference>
<dbReference type="InterPro" id="IPR054827">
    <property type="entry name" value="thermosome_alpha"/>
</dbReference>
<keyword evidence="6 9" id="KW-0067">ATP-binding</keyword>
<dbReference type="SUPFAM" id="SSF48592">
    <property type="entry name" value="GroEL equatorial domain-like"/>
    <property type="match status" value="1"/>
</dbReference>
<dbReference type="VEuPathDB" id="CryptoDB:Cvel_22150"/>
<dbReference type="SUPFAM" id="SSF54849">
    <property type="entry name" value="GroEL-intermediate domain like"/>
    <property type="match status" value="1"/>
</dbReference>
<dbReference type="GO" id="GO:0005524">
    <property type="term" value="F:ATP binding"/>
    <property type="evidence" value="ECO:0007669"/>
    <property type="project" value="UniProtKB-KW"/>
</dbReference>
<dbReference type="NCBIfam" id="NF041083">
    <property type="entry name" value="thermosome_beta"/>
    <property type="match status" value="1"/>
</dbReference>
<dbReference type="FunFam" id="1.10.560.10:FF:000070">
    <property type="entry name" value="Uncharacterized protein"/>
    <property type="match status" value="1"/>
</dbReference>
<dbReference type="InterPro" id="IPR012715">
    <property type="entry name" value="Chap_CCT_alpha"/>
</dbReference>
<keyword evidence="7 9" id="KW-0143">Chaperone</keyword>
<dbReference type="GO" id="GO:0016887">
    <property type="term" value="F:ATP hydrolysis activity"/>
    <property type="evidence" value="ECO:0007669"/>
    <property type="project" value="InterPro"/>
</dbReference>
<dbReference type="CDD" id="cd03335">
    <property type="entry name" value="TCP1_alpha"/>
    <property type="match status" value="1"/>
</dbReference>
<dbReference type="InterPro" id="IPR027413">
    <property type="entry name" value="GROEL-like_equatorial_sf"/>
</dbReference>
<dbReference type="AlphaFoldDB" id="A0A0G4GJG7"/>
<dbReference type="GO" id="GO:0051082">
    <property type="term" value="F:unfolded protein binding"/>
    <property type="evidence" value="ECO:0007669"/>
    <property type="project" value="InterPro"/>
</dbReference>
<reference evidence="10" key="1">
    <citation type="submission" date="2014-11" db="EMBL/GenBank/DDBJ databases">
        <authorList>
            <person name="Otto D Thomas"/>
            <person name="Naeem Raeece"/>
        </authorList>
    </citation>
    <scope>NUCLEOTIDE SEQUENCE</scope>
</reference>
<dbReference type="GO" id="GO:0140662">
    <property type="term" value="F:ATP-dependent protein folding chaperone"/>
    <property type="evidence" value="ECO:0007669"/>
    <property type="project" value="InterPro"/>
</dbReference>
<accession>A0A0G4GJG7</accession>
<dbReference type="PROSITE" id="PS00751">
    <property type="entry name" value="TCP1_2"/>
    <property type="match status" value="1"/>
</dbReference>
<keyword evidence="4" id="KW-0963">Cytoplasm</keyword>
<sequence>MSAFFGERESGTDVRNSNVMAVSAIANILRTSLGPQGLDKMLVDDIGEVTVTNDGATILKQLEVQHPAAKVLVDLSELQDQEVGDGTTSVVLIAAELLKRANELVRIGIHPTTIIAGFKTACKEGVKYLKEKLSKSVATLDESVVRSIARTSLSSKMIGSEGEYFAGTVVKAVTSVKYVNIRGESRFPVDAINVLKCHGRSVKDSEVVPGYGLRMGRAAQGMPTVVKKAKIALLDFNLNKYRMALGVNIVIDDAKELDKIRQKEADIARDKVKMILDAGANVILTSKGIDDMNLKYLVEAKAIGLRRVDKKDLRRIAKATGGRICLTLGELDGTERFNPEDLGECDEVCEERVGDNDYVFFRGCKSSRACSLLLRGANEFMLDETERSVHDALMAVSRTLESNQVVSGGGCVEAALNIHLEEFARKVESREQMAINEFAQALTVIPKTLAINAAQDATELLARLRACHVSAREGKVGAGPLAKQLSALGASDPSDLFFCGLDLIKGTLRNNLKAGVVEPSVSKIKSLRFATEAAVTILRIDDFIKLDPPPEQQQPPM</sequence>
<evidence type="ECO:0000256" key="2">
    <source>
        <dbReference type="ARBA" id="ARBA00008020"/>
    </source>
</evidence>
<dbReference type="NCBIfam" id="TIGR02340">
    <property type="entry name" value="chap_CCT_alpha"/>
    <property type="match status" value="1"/>
</dbReference>
<dbReference type="InterPro" id="IPR053374">
    <property type="entry name" value="TCP-1_chaperonin"/>
</dbReference>
<protein>
    <recommendedName>
        <fullName evidence="3">T-complex protein 1 subunit alpha</fullName>
    </recommendedName>
    <alternativeName>
        <fullName evidence="8">CCT-alpha</fullName>
    </alternativeName>
</protein>
<dbReference type="FunFam" id="3.50.7.10:FF:000009">
    <property type="entry name" value="T-complex protein 1 subunit alpha"/>
    <property type="match status" value="1"/>
</dbReference>
<dbReference type="GO" id="GO:0005737">
    <property type="term" value="C:cytoplasm"/>
    <property type="evidence" value="ECO:0007669"/>
    <property type="project" value="UniProtKB-SubCell"/>
</dbReference>
<dbReference type="InterPro" id="IPR017998">
    <property type="entry name" value="Chaperone_TCP-1"/>
</dbReference>
<evidence type="ECO:0000256" key="5">
    <source>
        <dbReference type="ARBA" id="ARBA00022741"/>
    </source>
</evidence>
<evidence type="ECO:0000256" key="3">
    <source>
        <dbReference type="ARBA" id="ARBA00014424"/>
    </source>
</evidence>
<dbReference type="Gene3D" id="3.30.260.10">
    <property type="entry name" value="TCP-1-like chaperonin intermediate domain"/>
    <property type="match status" value="1"/>
</dbReference>
<evidence type="ECO:0000256" key="7">
    <source>
        <dbReference type="ARBA" id="ARBA00023186"/>
    </source>
</evidence>
<comment type="subcellular location">
    <subcellularLocation>
        <location evidence="1">Cytoplasm</location>
    </subcellularLocation>
</comment>